<sequence>MATITRFEELTAWQKARELTRRIYDCTRAGEFARDFGLRDQIRRASGSVMDNIAEGFDRGGRGEFVQFLGIAKGSAGEVRSQLYRAFDQQYLTQTEFDELRELSEEIGRLIEGLLKYLSTSTVRGERYQQPTHHSATAQPE</sequence>
<dbReference type="Proteomes" id="UP000280066">
    <property type="component" value="Unassembled WGS sequence"/>
</dbReference>
<dbReference type="InterPro" id="IPR012657">
    <property type="entry name" value="23S_rRNA-intervening_sequence"/>
</dbReference>
<dbReference type="RefSeq" id="WP_125427575.1">
    <property type="nucleotide sequence ID" value="NZ_RWIS01000002.1"/>
</dbReference>
<keyword evidence="2" id="KW-1185">Reference proteome</keyword>
<dbReference type="InterPro" id="IPR036583">
    <property type="entry name" value="23S_rRNA_IVS_sf"/>
</dbReference>
<proteinExistence type="predicted"/>
<dbReference type="CDD" id="cd16377">
    <property type="entry name" value="23S_rRNA_IVP_like"/>
    <property type="match status" value="1"/>
</dbReference>
<gene>
    <name evidence="1" type="ORF">EI290_05195</name>
</gene>
<reference evidence="1 2" key="1">
    <citation type="submission" date="2018-12" db="EMBL/GenBank/DDBJ databases">
        <authorList>
            <person name="Feng G."/>
            <person name="Zhu H."/>
        </authorList>
    </citation>
    <scope>NUCLEOTIDE SEQUENCE [LARGE SCALE GENOMIC DNA]</scope>
    <source>
        <strain evidence="1 2">9PBR-2</strain>
    </source>
</reference>
<dbReference type="NCBIfam" id="TIGR02436">
    <property type="entry name" value="four helix bundle protein"/>
    <property type="match status" value="1"/>
</dbReference>
<name>A0A3R9M497_9BACT</name>
<dbReference type="SUPFAM" id="SSF158446">
    <property type="entry name" value="IVS-encoded protein-like"/>
    <property type="match status" value="1"/>
</dbReference>
<dbReference type="PANTHER" id="PTHR38471:SF2">
    <property type="entry name" value="FOUR HELIX BUNDLE PROTEIN"/>
    <property type="match status" value="1"/>
</dbReference>
<evidence type="ECO:0000313" key="1">
    <source>
        <dbReference type="EMBL" id="RSK36352.1"/>
    </source>
</evidence>
<dbReference type="PANTHER" id="PTHR38471">
    <property type="entry name" value="FOUR HELIX BUNDLE PROTEIN"/>
    <property type="match status" value="1"/>
</dbReference>
<dbReference type="OrthoDB" id="5515766at2"/>
<comment type="caution">
    <text evidence="1">The sequence shown here is derived from an EMBL/GenBank/DDBJ whole genome shotgun (WGS) entry which is preliminary data.</text>
</comment>
<evidence type="ECO:0000313" key="2">
    <source>
        <dbReference type="Proteomes" id="UP000280066"/>
    </source>
</evidence>
<organism evidence="1 2">
    <name type="scientific">Hymenobacter metallilatus</name>
    <dbReference type="NCBI Taxonomy" id="2493666"/>
    <lineage>
        <taxon>Bacteria</taxon>
        <taxon>Pseudomonadati</taxon>
        <taxon>Bacteroidota</taxon>
        <taxon>Cytophagia</taxon>
        <taxon>Cytophagales</taxon>
        <taxon>Hymenobacteraceae</taxon>
        <taxon>Hymenobacter</taxon>
    </lineage>
</organism>
<protein>
    <submittedName>
        <fullName evidence="1">Four helix bundle protein</fullName>
    </submittedName>
</protein>
<dbReference type="Pfam" id="PF05635">
    <property type="entry name" value="23S_rRNA_IVP"/>
    <property type="match status" value="1"/>
</dbReference>
<accession>A0A3R9M497</accession>
<dbReference type="AlphaFoldDB" id="A0A3R9M497"/>
<dbReference type="EMBL" id="RWIS01000002">
    <property type="protein sequence ID" value="RSK36352.1"/>
    <property type="molecule type" value="Genomic_DNA"/>
</dbReference>
<dbReference type="Gene3D" id="1.20.1440.60">
    <property type="entry name" value="23S rRNA-intervening sequence"/>
    <property type="match status" value="1"/>
</dbReference>